<accession>A0A6F8XNX6</accession>
<keyword evidence="3" id="KW-1185">Reference proteome</keyword>
<dbReference type="KEGG" id="pfla:Pflav_018780"/>
<organism evidence="2 3">
    <name type="scientific">Phytohabitans flavus</name>
    <dbReference type="NCBI Taxonomy" id="1076124"/>
    <lineage>
        <taxon>Bacteria</taxon>
        <taxon>Bacillati</taxon>
        <taxon>Actinomycetota</taxon>
        <taxon>Actinomycetes</taxon>
        <taxon>Micromonosporales</taxon>
        <taxon>Micromonosporaceae</taxon>
    </lineage>
</organism>
<evidence type="ECO:0000256" key="1">
    <source>
        <dbReference type="SAM" id="MobiDB-lite"/>
    </source>
</evidence>
<sequence>MAIATVNDHDLLLGVGLSCRSRETCGLWVRLFLPQRQQTHPKARRAFKIRAALPIARATRPAGRTAGHAGCGRTARPHWTERPHRTGGLAGLEAASGRRRCRALRAGMAAGGWLCDAEGEAAGAAVRTTADIAVAQILWMTPMRA</sequence>
<evidence type="ECO:0000313" key="2">
    <source>
        <dbReference type="EMBL" id="BCB75468.1"/>
    </source>
</evidence>
<dbReference type="AlphaFoldDB" id="A0A6F8XNX6"/>
<dbReference type="Proteomes" id="UP000502508">
    <property type="component" value="Chromosome"/>
</dbReference>
<name>A0A6F8XNX6_9ACTN</name>
<protein>
    <submittedName>
        <fullName evidence="2">Uncharacterized protein</fullName>
    </submittedName>
</protein>
<reference evidence="2 3" key="2">
    <citation type="submission" date="2020-03" db="EMBL/GenBank/DDBJ databases">
        <authorList>
            <person name="Ichikawa N."/>
            <person name="Kimura A."/>
            <person name="Kitahashi Y."/>
            <person name="Uohara A."/>
        </authorList>
    </citation>
    <scope>NUCLEOTIDE SEQUENCE [LARGE SCALE GENOMIC DNA]</scope>
    <source>
        <strain evidence="2 3">NBRC 107702</strain>
    </source>
</reference>
<evidence type="ECO:0000313" key="3">
    <source>
        <dbReference type="Proteomes" id="UP000502508"/>
    </source>
</evidence>
<reference evidence="2 3" key="1">
    <citation type="submission" date="2020-03" db="EMBL/GenBank/DDBJ databases">
        <title>Whole genome shotgun sequence of Phytohabitans flavus NBRC 107702.</title>
        <authorList>
            <person name="Komaki H."/>
            <person name="Tamura T."/>
        </authorList>
    </citation>
    <scope>NUCLEOTIDE SEQUENCE [LARGE SCALE GENOMIC DNA]</scope>
    <source>
        <strain evidence="2 3">NBRC 107702</strain>
    </source>
</reference>
<feature type="region of interest" description="Disordered" evidence="1">
    <location>
        <begin position="62"/>
        <end position="89"/>
    </location>
</feature>
<proteinExistence type="predicted"/>
<gene>
    <name evidence="2" type="ORF">Pflav_018780</name>
</gene>
<dbReference type="EMBL" id="AP022870">
    <property type="protein sequence ID" value="BCB75468.1"/>
    <property type="molecule type" value="Genomic_DNA"/>
</dbReference>